<evidence type="ECO:0000256" key="2">
    <source>
        <dbReference type="ARBA" id="ARBA00023242"/>
    </source>
</evidence>
<dbReference type="InterPro" id="IPR050568">
    <property type="entry name" value="Transcr_DNA_Rep_Reg"/>
</dbReference>
<evidence type="ECO:0000313" key="5">
    <source>
        <dbReference type="EMBL" id="PMD35847.1"/>
    </source>
</evidence>
<proteinExistence type="predicted"/>
<accession>A0A2J6RBH7</accession>
<evidence type="ECO:0000313" key="6">
    <source>
        <dbReference type="Proteomes" id="UP000235786"/>
    </source>
</evidence>
<keyword evidence="2" id="KW-0539">Nucleus</keyword>
<gene>
    <name evidence="5" type="ORF">L207DRAFT_434527</name>
</gene>
<dbReference type="AlphaFoldDB" id="A0A2J6RBH7"/>
<dbReference type="InterPro" id="IPR003958">
    <property type="entry name" value="CBFA_NFYB_domain"/>
</dbReference>
<protein>
    <recommendedName>
        <fullName evidence="4">Transcription factor CBF/NF-Y/archaeal histone domain-containing protein</fullName>
    </recommendedName>
</protein>
<dbReference type="SUPFAM" id="SSF47113">
    <property type="entry name" value="Histone-fold"/>
    <property type="match status" value="1"/>
</dbReference>
<dbReference type="Proteomes" id="UP000235786">
    <property type="component" value="Unassembled WGS sequence"/>
</dbReference>
<sequence length="192" mass="20840">MPYNTTAIPPRREATGSTQLPLSRVRKMIAIDQDIHVCSNAAGFVITLATEMFVQYLAEQSHNVVKSERKPRRNIQYRDISSAVSHLDNLEFLVDVVPKTVPYKEVKEKKAPAGPKLNGEKSVEAGQTTLDGKKPAINGTNGFGHAEQSGTAGEDDPNAQLEMEMEIRGARGSIGSSSGYGGKETSQDVDMH</sequence>
<dbReference type="Pfam" id="PF00808">
    <property type="entry name" value="CBFD_NFYB_HMF"/>
    <property type="match status" value="1"/>
</dbReference>
<dbReference type="PANTHER" id="PTHR10252:SF54">
    <property type="entry name" value="CHROMATIN ACCESSIBILITY COMPLEX PROTEIN 1"/>
    <property type="match status" value="1"/>
</dbReference>
<organism evidence="5 6">
    <name type="scientific">Hyaloscypha variabilis (strain UAMH 11265 / GT02V1 / F)</name>
    <name type="common">Meliniomyces variabilis</name>
    <dbReference type="NCBI Taxonomy" id="1149755"/>
    <lineage>
        <taxon>Eukaryota</taxon>
        <taxon>Fungi</taxon>
        <taxon>Dikarya</taxon>
        <taxon>Ascomycota</taxon>
        <taxon>Pezizomycotina</taxon>
        <taxon>Leotiomycetes</taxon>
        <taxon>Helotiales</taxon>
        <taxon>Hyaloscyphaceae</taxon>
        <taxon>Hyaloscypha</taxon>
        <taxon>Hyaloscypha variabilis</taxon>
    </lineage>
</organism>
<dbReference type="GO" id="GO:0006261">
    <property type="term" value="P:DNA-templated DNA replication"/>
    <property type="evidence" value="ECO:0007669"/>
    <property type="project" value="TreeGrafter"/>
</dbReference>
<dbReference type="GO" id="GO:0046982">
    <property type="term" value="F:protein heterodimerization activity"/>
    <property type="evidence" value="ECO:0007669"/>
    <property type="project" value="InterPro"/>
</dbReference>
<reference evidence="5 6" key="1">
    <citation type="submission" date="2016-04" db="EMBL/GenBank/DDBJ databases">
        <title>A degradative enzymes factory behind the ericoid mycorrhizal symbiosis.</title>
        <authorList>
            <consortium name="DOE Joint Genome Institute"/>
            <person name="Martino E."/>
            <person name="Morin E."/>
            <person name="Grelet G."/>
            <person name="Kuo A."/>
            <person name="Kohler A."/>
            <person name="Daghino S."/>
            <person name="Barry K."/>
            <person name="Choi C."/>
            <person name="Cichocki N."/>
            <person name="Clum A."/>
            <person name="Copeland A."/>
            <person name="Hainaut M."/>
            <person name="Haridas S."/>
            <person name="Labutti K."/>
            <person name="Lindquist E."/>
            <person name="Lipzen A."/>
            <person name="Khouja H.-R."/>
            <person name="Murat C."/>
            <person name="Ohm R."/>
            <person name="Olson A."/>
            <person name="Spatafora J."/>
            <person name="Veneault-Fourrey C."/>
            <person name="Henrissat B."/>
            <person name="Grigoriev I."/>
            <person name="Martin F."/>
            <person name="Perotto S."/>
        </authorList>
    </citation>
    <scope>NUCLEOTIDE SEQUENCE [LARGE SCALE GENOMIC DNA]</scope>
    <source>
        <strain evidence="5 6">F</strain>
    </source>
</reference>
<evidence type="ECO:0000259" key="4">
    <source>
        <dbReference type="Pfam" id="PF00808"/>
    </source>
</evidence>
<comment type="subcellular location">
    <subcellularLocation>
        <location evidence="1">Nucleus</location>
    </subcellularLocation>
</comment>
<dbReference type="OrthoDB" id="636685at2759"/>
<dbReference type="PANTHER" id="PTHR10252">
    <property type="entry name" value="HISTONE-LIKE TRANSCRIPTION FACTOR CCAAT-RELATED"/>
    <property type="match status" value="1"/>
</dbReference>
<dbReference type="STRING" id="1149755.A0A2J6RBH7"/>
<dbReference type="InterPro" id="IPR009072">
    <property type="entry name" value="Histone-fold"/>
</dbReference>
<evidence type="ECO:0000256" key="3">
    <source>
        <dbReference type="SAM" id="MobiDB-lite"/>
    </source>
</evidence>
<dbReference type="CDD" id="cd23645">
    <property type="entry name" value="HFD_Dpb3-like"/>
    <property type="match status" value="1"/>
</dbReference>
<feature type="region of interest" description="Disordered" evidence="3">
    <location>
        <begin position="130"/>
        <end position="192"/>
    </location>
</feature>
<evidence type="ECO:0000256" key="1">
    <source>
        <dbReference type="ARBA" id="ARBA00004123"/>
    </source>
</evidence>
<dbReference type="Gene3D" id="1.10.20.10">
    <property type="entry name" value="Histone, subunit A"/>
    <property type="match status" value="1"/>
</dbReference>
<name>A0A2J6RBH7_HYAVF</name>
<dbReference type="EMBL" id="KZ613951">
    <property type="protein sequence ID" value="PMD35847.1"/>
    <property type="molecule type" value="Genomic_DNA"/>
</dbReference>
<keyword evidence="6" id="KW-1185">Reference proteome</keyword>
<feature type="domain" description="Transcription factor CBF/NF-Y/archaeal histone" evidence="4">
    <location>
        <begin position="19"/>
        <end position="84"/>
    </location>
</feature>
<dbReference type="GO" id="GO:0008623">
    <property type="term" value="C:CHRAC"/>
    <property type="evidence" value="ECO:0007669"/>
    <property type="project" value="TreeGrafter"/>
</dbReference>